<evidence type="ECO:0000256" key="9">
    <source>
        <dbReference type="ARBA" id="ARBA00022679"/>
    </source>
</evidence>
<gene>
    <name evidence="20" type="primary">ask_2</name>
    <name evidence="20" type="ORF">Pa4123_52420</name>
</gene>
<evidence type="ECO:0000256" key="12">
    <source>
        <dbReference type="ARBA" id="ARBA00022840"/>
    </source>
</evidence>
<feature type="domain" description="Aspartate/glutamate/uridylate kinase" evidence="18">
    <location>
        <begin position="3"/>
        <end position="230"/>
    </location>
</feature>
<feature type="domain" description="Aspartokinase ACT" evidence="19">
    <location>
        <begin position="344"/>
        <end position="402"/>
    </location>
</feature>
<dbReference type="SUPFAM" id="SSF53633">
    <property type="entry name" value="Carbamate kinase-like"/>
    <property type="match status" value="1"/>
</dbReference>
<evidence type="ECO:0000313" key="21">
    <source>
        <dbReference type="Proteomes" id="UP001144280"/>
    </source>
</evidence>
<sequence length="414" mass="43192">MRTTVQKYGGTSVADVPAMRRVADWVAHSHHEGNPTVVVVSARGGETDQLLRLAGEVNPDRPPREVDQLLATGECAAAALLAMAVRRLGVPAHSLSGPRAGILASGRHGAGVIAAVDTTEIRHRLADGDVVVVAGFQGLNAAGDVITLGRGGSDTTAVALAAELSAARCEIYTDVPGVLTADPRVVPNARVLPGVDPNVMAEMAFAGARVLHSRAVELAAMERVEVHVRSSFMPGAGTVISGRAVEEMLETRNSIVAVAHDLDVARVLVRTATSGRDPAPEVLAVLAAHTVPVDLVARSGPQEDEFRIGFTIRRSDVDEVLTPLREAVAPLDGRVRVDAHVGKVSVIGMGLLNRPECTARMLAALATAGIPTSWVSISQLRTSAIVPRDRVVEAVSLLHETFGLAGAVPSMATV</sequence>
<comment type="pathway">
    <text evidence="2 17">Amino-acid biosynthesis; L-lysine biosynthesis via DAP pathway; (S)-tetrahydrodipicolinate from L-aspartate: step 1/4.</text>
</comment>
<comment type="caution">
    <text evidence="20">The sequence shown here is derived from an EMBL/GenBank/DDBJ whole genome shotgun (WGS) entry which is preliminary data.</text>
</comment>
<dbReference type="InterPro" id="IPR045865">
    <property type="entry name" value="ACT-like_dom_sf"/>
</dbReference>
<keyword evidence="11 16" id="KW-0418">Kinase</keyword>
<reference evidence="20" key="1">
    <citation type="submission" date="2022-12" db="EMBL/GenBank/DDBJ databases">
        <title>New Phytohabitans aurantiacus sp. RD004123 nov., an actinomycete isolated from soil.</title>
        <authorList>
            <person name="Triningsih D.W."/>
            <person name="Harunari E."/>
            <person name="Igarashi Y."/>
        </authorList>
    </citation>
    <scope>NUCLEOTIDE SEQUENCE</scope>
    <source>
        <strain evidence="20">RD004123</strain>
    </source>
</reference>
<name>A0ABQ5R267_9ACTN</name>
<proteinExistence type="inferred from homology"/>
<comment type="similarity">
    <text evidence="5 16">Belongs to the aspartokinase family.</text>
</comment>
<dbReference type="NCBIfam" id="TIGR00657">
    <property type="entry name" value="asp_kinases"/>
    <property type="match status" value="1"/>
</dbReference>
<keyword evidence="21" id="KW-1185">Reference proteome</keyword>
<dbReference type="RefSeq" id="WP_281899978.1">
    <property type="nucleotide sequence ID" value="NZ_BSDI01000029.1"/>
</dbReference>
<evidence type="ECO:0000256" key="8">
    <source>
        <dbReference type="ARBA" id="ARBA00022605"/>
    </source>
</evidence>
<evidence type="ECO:0000256" key="4">
    <source>
        <dbReference type="ARBA" id="ARBA00005139"/>
    </source>
</evidence>
<dbReference type="Gene3D" id="3.30.2130.10">
    <property type="entry name" value="VC0802-like"/>
    <property type="match status" value="1"/>
</dbReference>
<keyword evidence="8 17" id="KW-0028">Amino-acid biosynthesis</keyword>
<evidence type="ECO:0000256" key="3">
    <source>
        <dbReference type="ARBA" id="ARBA00004986"/>
    </source>
</evidence>
<dbReference type="EMBL" id="BSDI01000029">
    <property type="protein sequence ID" value="GLH99966.1"/>
    <property type="molecule type" value="Genomic_DNA"/>
</dbReference>
<dbReference type="NCBIfam" id="NF005155">
    <property type="entry name" value="PRK06635.1-4"/>
    <property type="match status" value="1"/>
</dbReference>
<dbReference type="PIRSF" id="PIRSF000726">
    <property type="entry name" value="Asp_kin"/>
    <property type="match status" value="1"/>
</dbReference>
<dbReference type="Pfam" id="PF00696">
    <property type="entry name" value="AA_kinase"/>
    <property type="match status" value="1"/>
</dbReference>
<dbReference type="InterPro" id="IPR018042">
    <property type="entry name" value="Aspartate_kinase_CS"/>
</dbReference>
<evidence type="ECO:0000313" key="20">
    <source>
        <dbReference type="EMBL" id="GLH99966.1"/>
    </source>
</evidence>
<dbReference type="InterPro" id="IPR054352">
    <property type="entry name" value="ACT_Aspartokinase"/>
</dbReference>
<comment type="pathway">
    <text evidence="3 17">Amino-acid biosynthesis; L-methionine biosynthesis via de novo pathway; L-homoserine from L-aspartate: step 1/3.</text>
</comment>
<evidence type="ECO:0000256" key="5">
    <source>
        <dbReference type="ARBA" id="ARBA00010122"/>
    </source>
</evidence>
<comment type="pathway">
    <text evidence="4 17">Amino-acid biosynthesis; L-threonine biosynthesis; L-threonine from L-aspartate: step 1/5.</text>
</comment>
<evidence type="ECO:0000256" key="11">
    <source>
        <dbReference type="ARBA" id="ARBA00022777"/>
    </source>
</evidence>
<comment type="function">
    <text evidence="1">Catalyzes the phosphorylation of the beta-carboxyl group of aspartic acid with ATP to yield 4-phospho-L-aspartate, which is involved in the branched biosynthetic pathway leading to the biosynthesis of amino acids lysine, threonine, isoleucine and methionine.</text>
</comment>
<evidence type="ECO:0000256" key="13">
    <source>
        <dbReference type="ARBA" id="ARBA00022915"/>
    </source>
</evidence>
<keyword evidence="10" id="KW-0547">Nucleotide-binding</keyword>
<keyword evidence="9 16" id="KW-0808">Transferase</keyword>
<dbReference type="PANTHER" id="PTHR21499:SF3">
    <property type="entry name" value="ASPARTOKINASE"/>
    <property type="match status" value="1"/>
</dbReference>
<organism evidence="20 21">
    <name type="scientific">Phytohabitans aurantiacus</name>
    <dbReference type="NCBI Taxonomy" id="3016789"/>
    <lineage>
        <taxon>Bacteria</taxon>
        <taxon>Bacillati</taxon>
        <taxon>Actinomycetota</taxon>
        <taxon>Actinomycetes</taxon>
        <taxon>Micromonosporales</taxon>
        <taxon>Micromonosporaceae</taxon>
    </lineage>
</organism>
<comment type="catalytic activity">
    <reaction evidence="15 16">
        <text>L-aspartate + ATP = 4-phospho-L-aspartate + ADP</text>
        <dbReference type="Rhea" id="RHEA:23776"/>
        <dbReference type="ChEBI" id="CHEBI:29991"/>
        <dbReference type="ChEBI" id="CHEBI:30616"/>
        <dbReference type="ChEBI" id="CHEBI:57535"/>
        <dbReference type="ChEBI" id="CHEBI:456216"/>
        <dbReference type="EC" id="2.7.2.4"/>
    </reaction>
</comment>
<dbReference type="NCBIfam" id="NF005154">
    <property type="entry name" value="PRK06635.1-2"/>
    <property type="match status" value="1"/>
</dbReference>
<dbReference type="PROSITE" id="PS00324">
    <property type="entry name" value="ASPARTOKINASE"/>
    <property type="match status" value="1"/>
</dbReference>
<evidence type="ECO:0000256" key="16">
    <source>
        <dbReference type="RuleBase" id="RU003448"/>
    </source>
</evidence>
<dbReference type="InterPro" id="IPR001341">
    <property type="entry name" value="Asp_kinase"/>
</dbReference>
<dbReference type="CDD" id="cd04246">
    <property type="entry name" value="AAK_AK-DapG-like"/>
    <property type="match status" value="1"/>
</dbReference>
<dbReference type="Gene3D" id="3.40.1160.10">
    <property type="entry name" value="Acetylglutamate kinase-like"/>
    <property type="match status" value="1"/>
</dbReference>
<dbReference type="Pfam" id="PF22468">
    <property type="entry name" value="ACT_9"/>
    <property type="match status" value="1"/>
</dbReference>
<evidence type="ECO:0000256" key="17">
    <source>
        <dbReference type="RuleBase" id="RU004249"/>
    </source>
</evidence>
<evidence type="ECO:0000256" key="15">
    <source>
        <dbReference type="ARBA" id="ARBA00047872"/>
    </source>
</evidence>
<dbReference type="PANTHER" id="PTHR21499">
    <property type="entry name" value="ASPARTATE KINASE"/>
    <property type="match status" value="1"/>
</dbReference>
<evidence type="ECO:0000259" key="18">
    <source>
        <dbReference type="Pfam" id="PF00696"/>
    </source>
</evidence>
<evidence type="ECO:0000256" key="2">
    <source>
        <dbReference type="ARBA" id="ARBA00004766"/>
    </source>
</evidence>
<dbReference type="SUPFAM" id="SSF55021">
    <property type="entry name" value="ACT-like"/>
    <property type="match status" value="2"/>
</dbReference>
<evidence type="ECO:0000256" key="14">
    <source>
        <dbReference type="ARBA" id="ARBA00023154"/>
    </source>
</evidence>
<evidence type="ECO:0000256" key="6">
    <source>
        <dbReference type="ARBA" id="ARBA00013059"/>
    </source>
</evidence>
<keyword evidence="14" id="KW-0457">Lysine biosynthesis</keyword>
<dbReference type="EC" id="2.7.2.4" evidence="6 16"/>
<keyword evidence="12" id="KW-0067">ATP-binding</keyword>
<evidence type="ECO:0000256" key="7">
    <source>
        <dbReference type="ARBA" id="ARBA00016273"/>
    </source>
</evidence>
<dbReference type="InterPro" id="IPR005260">
    <property type="entry name" value="Asp_kin_monofn"/>
</dbReference>
<evidence type="ECO:0000259" key="19">
    <source>
        <dbReference type="Pfam" id="PF22468"/>
    </source>
</evidence>
<dbReference type="Proteomes" id="UP001144280">
    <property type="component" value="Unassembled WGS sequence"/>
</dbReference>
<keyword evidence="13" id="KW-0220">Diaminopimelate biosynthesis</keyword>
<protein>
    <recommendedName>
        <fullName evidence="7 16">Aspartokinase</fullName>
        <ecNumber evidence="6 16">2.7.2.4</ecNumber>
    </recommendedName>
</protein>
<dbReference type="InterPro" id="IPR036393">
    <property type="entry name" value="AceGlu_kinase-like_sf"/>
</dbReference>
<accession>A0ABQ5R267</accession>
<dbReference type="InterPro" id="IPR001048">
    <property type="entry name" value="Asp/Glu/Uridylate_kinase"/>
</dbReference>
<evidence type="ECO:0000256" key="10">
    <source>
        <dbReference type="ARBA" id="ARBA00022741"/>
    </source>
</evidence>
<evidence type="ECO:0000256" key="1">
    <source>
        <dbReference type="ARBA" id="ARBA00002843"/>
    </source>
</evidence>